<dbReference type="RefSeq" id="WP_179981145.1">
    <property type="nucleotide sequence ID" value="NZ_LT608333.1"/>
</dbReference>
<dbReference type="GO" id="GO:0047553">
    <property type="term" value="F:2-oxoglutarate synthase activity"/>
    <property type="evidence" value="ECO:0007669"/>
    <property type="project" value="UniProtKB-EC"/>
</dbReference>
<sequence length="276" mass="29504">MSHATGEAYLKRSGLPHLSCAGCGNGIIAGALMRAFEELNIPPEKIVVVPGIGCSGTINRYLNTNYLHSTHGRALAFATGIKAANPDLHVVAFVGDGDGATIGGNHLIHAARRNMGITVILVNNYNYGMTGGQASGTTPAEARTSTTLMGNPERGFDLCSLITAAGGNYVTRETAVAGPRLQKRIKEALQNPGFSLLEVMSPCTTLFGPRNGMKNPQIMLRWLKEKALTEAKYNAMEDPEAQGYFKVGVFADKSNPSFSQRYETMRQRILDAAGGK</sequence>
<dbReference type="InterPro" id="IPR011766">
    <property type="entry name" value="TPP_enzyme_TPP-bd"/>
</dbReference>
<dbReference type="GO" id="GO:0044281">
    <property type="term" value="P:small molecule metabolic process"/>
    <property type="evidence" value="ECO:0007669"/>
    <property type="project" value="UniProtKB-ARBA"/>
</dbReference>
<feature type="domain" description="Thiamine pyrophosphate enzyme TPP-binding" evidence="2">
    <location>
        <begin position="52"/>
        <end position="199"/>
    </location>
</feature>
<dbReference type="SUPFAM" id="SSF52518">
    <property type="entry name" value="Thiamin diphosphate-binding fold (THDP-binding)"/>
    <property type="match status" value="1"/>
</dbReference>
<dbReference type="EMBL" id="FMJC01000002">
    <property type="protein sequence ID" value="SCM74401.1"/>
    <property type="molecule type" value="Genomic_DNA"/>
</dbReference>
<dbReference type="InterPro" id="IPR029061">
    <property type="entry name" value="THDP-binding"/>
</dbReference>
<evidence type="ECO:0000256" key="1">
    <source>
        <dbReference type="ARBA" id="ARBA00023002"/>
    </source>
</evidence>
<organism evidence="3">
    <name type="scientific">uncultured Desulfovibrio sp</name>
    <dbReference type="NCBI Taxonomy" id="167968"/>
    <lineage>
        <taxon>Bacteria</taxon>
        <taxon>Pseudomonadati</taxon>
        <taxon>Thermodesulfobacteriota</taxon>
        <taxon>Desulfovibrionia</taxon>
        <taxon>Desulfovibrionales</taxon>
        <taxon>Desulfovibrionaceae</taxon>
        <taxon>Desulfovibrio</taxon>
        <taxon>environmental samples</taxon>
    </lineage>
</organism>
<dbReference type="PANTHER" id="PTHR48084:SF1">
    <property type="entry name" value="2-OXOGLUTARATE SYNTHASE SUBUNIT KORB"/>
    <property type="match status" value="1"/>
</dbReference>
<evidence type="ECO:0000313" key="3">
    <source>
        <dbReference type="EMBL" id="SCM74401.1"/>
    </source>
</evidence>
<protein>
    <submittedName>
        <fullName evidence="3">2-oxoglutarate synthase subunit KorB</fullName>
        <ecNumber evidence="3">1.2.7.3</ecNumber>
    </submittedName>
</protein>
<dbReference type="AlphaFoldDB" id="A0A212LA05"/>
<dbReference type="CDD" id="cd03375">
    <property type="entry name" value="TPP_OGFOR"/>
    <property type="match status" value="1"/>
</dbReference>
<dbReference type="PANTHER" id="PTHR48084">
    <property type="entry name" value="2-OXOGLUTARATE OXIDOREDUCTASE SUBUNIT KORB-RELATED"/>
    <property type="match status" value="1"/>
</dbReference>
<reference evidence="3" key="1">
    <citation type="submission" date="2016-08" db="EMBL/GenBank/DDBJ databases">
        <authorList>
            <person name="Seilhamer J.J."/>
        </authorList>
    </citation>
    <scope>NUCLEOTIDE SEQUENCE</scope>
    <source>
        <strain evidence="3">86-1</strain>
    </source>
</reference>
<dbReference type="EC" id="1.2.7.3" evidence="3"/>
<proteinExistence type="predicted"/>
<gene>
    <name evidence="3" type="primary">korB</name>
    <name evidence="3" type="ORF">KL86DES1_21915</name>
</gene>
<dbReference type="InterPro" id="IPR051457">
    <property type="entry name" value="2-oxoacid:Fd_oxidoreductase"/>
</dbReference>
<dbReference type="Gene3D" id="3.40.50.970">
    <property type="match status" value="1"/>
</dbReference>
<name>A0A212LA05_9BACT</name>
<dbReference type="Pfam" id="PF02775">
    <property type="entry name" value="TPP_enzyme_C"/>
    <property type="match status" value="1"/>
</dbReference>
<accession>A0A212LA05</accession>
<dbReference type="GO" id="GO:0045333">
    <property type="term" value="P:cellular respiration"/>
    <property type="evidence" value="ECO:0007669"/>
    <property type="project" value="UniProtKB-ARBA"/>
</dbReference>
<evidence type="ECO:0000259" key="2">
    <source>
        <dbReference type="Pfam" id="PF02775"/>
    </source>
</evidence>
<keyword evidence="1 3" id="KW-0560">Oxidoreductase</keyword>
<dbReference type="GO" id="GO:0030976">
    <property type="term" value="F:thiamine pyrophosphate binding"/>
    <property type="evidence" value="ECO:0007669"/>
    <property type="project" value="InterPro"/>
</dbReference>